<evidence type="ECO:0000313" key="2">
    <source>
        <dbReference type="Proteomes" id="UP001157440"/>
    </source>
</evidence>
<dbReference type="EMBL" id="BSPL01000017">
    <property type="protein sequence ID" value="GLS71582.1"/>
    <property type="molecule type" value="Genomic_DNA"/>
</dbReference>
<evidence type="ECO:0000313" key="1">
    <source>
        <dbReference type="EMBL" id="GLS71582.1"/>
    </source>
</evidence>
<dbReference type="AlphaFoldDB" id="A0AA37TKF1"/>
<protein>
    <submittedName>
        <fullName evidence="1">Uncharacterized protein</fullName>
    </submittedName>
</protein>
<gene>
    <name evidence="1" type="ORF">GCM10007890_35950</name>
</gene>
<name>A0AA37TKF1_9HYPH</name>
<keyword evidence="2" id="KW-1185">Reference proteome</keyword>
<reference evidence="2" key="1">
    <citation type="journal article" date="2019" name="Int. J. Syst. Evol. Microbiol.">
        <title>The Global Catalogue of Microorganisms (GCM) 10K type strain sequencing project: providing services to taxonomists for standard genome sequencing and annotation.</title>
        <authorList>
            <consortium name="The Broad Institute Genomics Platform"/>
            <consortium name="The Broad Institute Genome Sequencing Center for Infectious Disease"/>
            <person name="Wu L."/>
            <person name="Ma J."/>
        </authorList>
    </citation>
    <scope>NUCLEOTIDE SEQUENCE [LARGE SCALE GENOMIC DNA]</scope>
    <source>
        <strain evidence="2">NBRC 103632</strain>
    </source>
</reference>
<comment type="caution">
    <text evidence="1">The sequence shown here is derived from an EMBL/GenBank/DDBJ whole genome shotgun (WGS) entry which is preliminary data.</text>
</comment>
<organism evidence="1 2">
    <name type="scientific">Methylobacterium tardum</name>
    <dbReference type="NCBI Taxonomy" id="374432"/>
    <lineage>
        <taxon>Bacteria</taxon>
        <taxon>Pseudomonadati</taxon>
        <taxon>Pseudomonadota</taxon>
        <taxon>Alphaproteobacteria</taxon>
        <taxon>Hyphomicrobiales</taxon>
        <taxon>Methylobacteriaceae</taxon>
        <taxon>Methylobacterium</taxon>
    </lineage>
</organism>
<proteinExistence type="predicted"/>
<dbReference type="RefSeq" id="WP_238193913.1">
    <property type="nucleotide sequence ID" value="NZ_BPQZ01000001.1"/>
</dbReference>
<accession>A0AA37TKF1</accession>
<dbReference type="Proteomes" id="UP001157440">
    <property type="component" value="Unassembled WGS sequence"/>
</dbReference>
<sequence length="192" mass="20860">MDRLSATPAHEHFAGYLGLLEADRRGKGGLHRSRDIKDFHQRYLTVAGLKTSSPFFSPVRNPDAGEVKPFNKNVAGSYAPSSLRPDGPFMAAVDVKGKGQGVTYSLMPDHANVASGSMLGGKRVQAVALAAYLFRDYGFEERSLQAVLDTFRDRFALRAHHTDESTTFAALFDPSLDGFADEDLVPLAQDAA</sequence>